<evidence type="ECO:0000256" key="10">
    <source>
        <dbReference type="HAMAP-Rule" id="MF_00164"/>
    </source>
</evidence>
<dbReference type="Pfam" id="PF01380">
    <property type="entry name" value="SIS"/>
    <property type="match status" value="2"/>
</dbReference>
<dbReference type="SUPFAM" id="SSF56235">
    <property type="entry name" value="N-terminal nucleophile aminohydrolases (Ntn hydrolases)"/>
    <property type="match status" value="1"/>
</dbReference>
<dbReference type="GO" id="GO:0004360">
    <property type="term" value="F:glutamine-fructose-6-phosphate transaminase (isomerizing) activity"/>
    <property type="evidence" value="ECO:0007669"/>
    <property type="project" value="UniProtKB-UniRule"/>
</dbReference>
<evidence type="ECO:0000256" key="7">
    <source>
        <dbReference type="ARBA" id="ARBA00022679"/>
    </source>
</evidence>
<keyword evidence="6 10" id="KW-0032">Aminotransferase</keyword>
<reference evidence="13" key="1">
    <citation type="submission" date="2017-02" db="EMBL/GenBank/DDBJ databases">
        <authorList>
            <person name="Regsiter A."/>
            <person name="William W."/>
        </authorList>
    </citation>
    <scope>NUCLEOTIDE SEQUENCE</scope>
    <source>
        <strain evidence="13">Bib</strain>
    </source>
</reference>
<feature type="domain" description="Glutamine amidotransferase type-2" evidence="11">
    <location>
        <begin position="56"/>
        <end position="273"/>
    </location>
</feature>
<dbReference type="PANTHER" id="PTHR10937:SF0">
    <property type="entry name" value="GLUTAMINE--FRUCTOSE-6-PHOSPHATE TRANSAMINASE (ISOMERIZING)"/>
    <property type="match status" value="1"/>
</dbReference>
<evidence type="ECO:0000259" key="11">
    <source>
        <dbReference type="PROSITE" id="PS51278"/>
    </source>
</evidence>
<dbReference type="AlphaFoldDB" id="A0A3P3XFA8"/>
<dbReference type="GO" id="GO:0097367">
    <property type="term" value="F:carbohydrate derivative binding"/>
    <property type="evidence" value="ECO:0007669"/>
    <property type="project" value="InterPro"/>
</dbReference>
<dbReference type="GO" id="GO:0005975">
    <property type="term" value="P:carbohydrate metabolic process"/>
    <property type="evidence" value="ECO:0007669"/>
    <property type="project" value="UniProtKB-UniRule"/>
</dbReference>
<evidence type="ECO:0000256" key="2">
    <source>
        <dbReference type="ARBA" id="ARBA00004496"/>
    </source>
</evidence>
<evidence type="ECO:0000259" key="12">
    <source>
        <dbReference type="PROSITE" id="PS51464"/>
    </source>
</evidence>
<comment type="subunit">
    <text evidence="10">Homodimer.</text>
</comment>
<evidence type="ECO:0000256" key="3">
    <source>
        <dbReference type="ARBA" id="ARBA00012916"/>
    </source>
</evidence>
<comment type="subcellular location">
    <subcellularLocation>
        <location evidence="2 10">Cytoplasm</location>
    </subcellularLocation>
</comment>
<evidence type="ECO:0000256" key="8">
    <source>
        <dbReference type="ARBA" id="ARBA00022737"/>
    </source>
</evidence>
<dbReference type="NCBIfam" id="TIGR01135">
    <property type="entry name" value="glmS"/>
    <property type="match status" value="1"/>
</dbReference>
<dbReference type="CDD" id="cd00714">
    <property type="entry name" value="GFAT"/>
    <property type="match status" value="1"/>
</dbReference>
<accession>A0A3P3XFA8</accession>
<sequence>MNEKARALQAAYTVTNLAYAVPDSFCSAPLAANPLYDTIELQSCKNCIERKERSMCGIIGYTGPRKTAKILLEGLRRLEYRGYDSAGIAVGRENAEPRLEIIKSVGKIVELAKKMPEDIDGSWGIGHTRWATHGGVTEANAHPHTDMSGKIVVVHNGIIENHKTLRTMLEKKGVVFKSETDTEVIPHLIASYYEGDLLKAVLAALQHLEGTYGIACIHANEPGRIVGARNGSPLIVGVGNDEMFLASDITAMVAYTNRVIYLNDGEVVDITRDSYTITDRHSNMLDKQVDEITWELGAIEKSGFMHYMEKEIFEQPDSIARAMSGRIDEENATAKLGGLNLSRRQLADVHRVRIIAAGTSWHAGMTGSYLLEQAARIPAQAELASELRYRNPVVENDSLWFVVSQSGETADSLYAMREVQRKGATVLGICNVVGSTIARESDGGVYVHSGPEIAVASTKAFTSQLTAFYLFTLLMARMRDMSREEGQKFTRSLLAVPDMVRNALAQRDHIQAIAKKYCRAKDFLYLGRGILYPIALEGALKLKEISYIHAEGYSAGEMKHGPIALISPEVPSVFLVSDDYLHEKTISNIREIKARGGPIIAVGVEGDTEAMALADDFIAVPKADPRFYPFSMVVPLQLFAYFCALELGRDVDQPRNLAKSVTVE</sequence>
<evidence type="ECO:0000256" key="5">
    <source>
        <dbReference type="ARBA" id="ARBA00022490"/>
    </source>
</evidence>
<dbReference type="InterPro" id="IPR017932">
    <property type="entry name" value="GATase_2_dom"/>
</dbReference>
<dbReference type="InterPro" id="IPR047084">
    <property type="entry name" value="GFAT_N"/>
</dbReference>
<dbReference type="Pfam" id="PF13522">
    <property type="entry name" value="GATase_6"/>
    <property type="match status" value="1"/>
</dbReference>
<dbReference type="InterPro" id="IPR035490">
    <property type="entry name" value="GlmS/FrlB_SIS"/>
</dbReference>
<feature type="active site" description="For Fru-6P isomerization activity" evidence="10">
    <location>
        <position position="659"/>
    </location>
</feature>
<organism evidence="13">
    <name type="scientific">uncultured spirochete</name>
    <dbReference type="NCBI Taxonomy" id="156406"/>
    <lineage>
        <taxon>Bacteria</taxon>
        <taxon>Pseudomonadati</taxon>
        <taxon>Spirochaetota</taxon>
        <taxon>Spirochaetia</taxon>
        <taxon>Spirochaetales</taxon>
        <taxon>environmental samples</taxon>
    </lineage>
</organism>
<dbReference type="GO" id="GO:0006047">
    <property type="term" value="P:UDP-N-acetylglucosamine metabolic process"/>
    <property type="evidence" value="ECO:0007669"/>
    <property type="project" value="TreeGrafter"/>
</dbReference>
<evidence type="ECO:0000313" key="13">
    <source>
        <dbReference type="EMBL" id="SLM09762.1"/>
    </source>
</evidence>
<dbReference type="HAMAP" id="MF_00164">
    <property type="entry name" value="GlmS"/>
    <property type="match status" value="1"/>
</dbReference>
<dbReference type="FunFam" id="3.60.20.10:FF:000006">
    <property type="entry name" value="Glutamine--fructose-6-phosphate aminotransferase [isomerizing]"/>
    <property type="match status" value="1"/>
</dbReference>
<keyword evidence="5 10" id="KW-0963">Cytoplasm</keyword>
<name>A0A3P3XFA8_9SPIR</name>
<dbReference type="EMBL" id="FWDM01000001">
    <property type="protein sequence ID" value="SLM09762.1"/>
    <property type="molecule type" value="Genomic_DNA"/>
</dbReference>
<comment type="catalytic activity">
    <reaction evidence="1 10">
        <text>D-fructose 6-phosphate + L-glutamine = D-glucosamine 6-phosphate + L-glutamate</text>
        <dbReference type="Rhea" id="RHEA:13237"/>
        <dbReference type="ChEBI" id="CHEBI:29985"/>
        <dbReference type="ChEBI" id="CHEBI:58359"/>
        <dbReference type="ChEBI" id="CHEBI:58725"/>
        <dbReference type="ChEBI" id="CHEBI:61527"/>
        <dbReference type="EC" id="2.6.1.16"/>
    </reaction>
</comment>
<feature type="initiator methionine" description="Removed" evidence="10">
    <location>
        <position position="55"/>
    </location>
</feature>
<comment type="function">
    <text evidence="10">Catalyzes the first step in hexosamine metabolism, converting fructose-6P into glucosamine-6P using glutamine as a nitrogen source.</text>
</comment>
<dbReference type="Gene3D" id="3.60.20.10">
    <property type="entry name" value="Glutamine Phosphoribosylpyrophosphate, subunit 1, domain 1"/>
    <property type="match status" value="1"/>
</dbReference>
<keyword evidence="8" id="KW-0677">Repeat</keyword>
<dbReference type="EC" id="2.6.1.16" evidence="3 10"/>
<feature type="domain" description="SIS" evidence="12">
    <location>
        <begin position="342"/>
        <end position="481"/>
    </location>
</feature>
<dbReference type="GO" id="GO:0006002">
    <property type="term" value="P:fructose 6-phosphate metabolic process"/>
    <property type="evidence" value="ECO:0007669"/>
    <property type="project" value="TreeGrafter"/>
</dbReference>
<dbReference type="NCBIfam" id="NF001484">
    <property type="entry name" value="PRK00331.1"/>
    <property type="match status" value="1"/>
</dbReference>
<dbReference type="CDD" id="cd05008">
    <property type="entry name" value="SIS_GlmS_GlmD_1"/>
    <property type="match status" value="1"/>
</dbReference>
<dbReference type="InterPro" id="IPR029055">
    <property type="entry name" value="Ntn_hydrolases_N"/>
</dbReference>
<keyword evidence="7 10" id="KW-0808">Transferase</keyword>
<dbReference type="Gene3D" id="3.40.50.10490">
    <property type="entry name" value="Glucose-6-phosphate isomerase like protein, domain 1"/>
    <property type="match status" value="2"/>
</dbReference>
<keyword evidence="9" id="KW-0315">Glutamine amidotransferase</keyword>
<feature type="domain" description="SIS" evidence="12">
    <location>
        <begin position="513"/>
        <end position="654"/>
    </location>
</feature>
<feature type="active site" description="Nucleophile; for GATase activity" evidence="10">
    <location>
        <position position="56"/>
    </location>
</feature>
<dbReference type="InterPro" id="IPR035466">
    <property type="entry name" value="GlmS/AgaS_SIS"/>
</dbReference>
<dbReference type="GO" id="GO:0005829">
    <property type="term" value="C:cytosol"/>
    <property type="evidence" value="ECO:0007669"/>
    <property type="project" value="TreeGrafter"/>
</dbReference>
<dbReference type="CDD" id="cd05009">
    <property type="entry name" value="SIS_GlmS_GlmD_2"/>
    <property type="match status" value="1"/>
</dbReference>
<dbReference type="InterPro" id="IPR001347">
    <property type="entry name" value="SIS_dom"/>
</dbReference>
<protein>
    <recommendedName>
        <fullName evidence="4 10">Glutamine--fructose-6-phosphate aminotransferase [isomerizing]</fullName>
        <ecNumber evidence="3 10">2.6.1.16</ecNumber>
    </recommendedName>
    <alternativeName>
        <fullName evidence="10">D-fructose-6-phosphate amidotransferase</fullName>
    </alternativeName>
    <alternativeName>
        <fullName evidence="10">GFAT</fullName>
    </alternativeName>
    <alternativeName>
        <fullName evidence="10">Glucosamine-6-phosphate synthase</fullName>
    </alternativeName>
    <alternativeName>
        <fullName evidence="10">Hexosephosphate aminotransferase</fullName>
    </alternativeName>
    <alternativeName>
        <fullName evidence="10">L-glutamine--D-fructose-6-phosphate amidotransferase</fullName>
    </alternativeName>
</protein>
<dbReference type="PANTHER" id="PTHR10937">
    <property type="entry name" value="GLUCOSAMINE--FRUCTOSE-6-PHOSPHATE AMINOTRANSFERASE, ISOMERIZING"/>
    <property type="match status" value="1"/>
</dbReference>
<evidence type="ECO:0000256" key="4">
    <source>
        <dbReference type="ARBA" id="ARBA00016090"/>
    </source>
</evidence>
<dbReference type="FunFam" id="3.40.50.10490:FF:000001">
    <property type="entry name" value="Glutamine--fructose-6-phosphate aminotransferase [isomerizing]"/>
    <property type="match status" value="1"/>
</dbReference>
<dbReference type="GO" id="GO:0006487">
    <property type="term" value="P:protein N-linked glycosylation"/>
    <property type="evidence" value="ECO:0007669"/>
    <property type="project" value="TreeGrafter"/>
</dbReference>
<evidence type="ECO:0000256" key="9">
    <source>
        <dbReference type="ARBA" id="ARBA00022962"/>
    </source>
</evidence>
<evidence type="ECO:0000256" key="6">
    <source>
        <dbReference type="ARBA" id="ARBA00022576"/>
    </source>
</evidence>
<dbReference type="InterPro" id="IPR046348">
    <property type="entry name" value="SIS_dom_sf"/>
</dbReference>
<dbReference type="SUPFAM" id="SSF53697">
    <property type="entry name" value="SIS domain"/>
    <property type="match status" value="1"/>
</dbReference>
<evidence type="ECO:0000256" key="1">
    <source>
        <dbReference type="ARBA" id="ARBA00001031"/>
    </source>
</evidence>
<dbReference type="PROSITE" id="PS51464">
    <property type="entry name" value="SIS"/>
    <property type="match status" value="2"/>
</dbReference>
<dbReference type="PROSITE" id="PS51278">
    <property type="entry name" value="GATASE_TYPE_2"/>
    <property type="match status" value="1"/>
</dbReference>
<dbReference type="InterPro" id="IPR005855">
    <property type="entry name" value="GFAT"/>
</dbReference>
<proteinExistence type="inferred from homology"/>
<gene>
    <name evidence="10 13" type="primary">glmS</name>
    <name evidence="13" type="ORF">SPIROBIBN47_10057</name>
</gene>